<evidence type="ECO:0000313" key="3">
    <source>
        <dbReference type="Proteomes" id="UP000193467"/>
    </source>
</evidence>
<name>A0A1Y2EQN9_9BASI</name>
<proteinExistence type="predicted"/>
<keyword evidence="3" id="KW-1185">Reference proteome</keyword>
<organism evidence="2 3">
    <name type="scientific">Leucosporidium creatinivorum</name>
    <dbReference type="NCBI Taxonomy" id="106004"/>
    <lineage>
        <taxon>Eukaryota</taxon>
        <taxon>Fungi</taxon>
        <taxon>Dikarya</taxon>
        <taxon>Basidiomycota</taxon>
        <taxon>Pucciniomycotina</taxon>
        <taxon>Microbotryomycetes</taxon>
        <taxon>Leucosporidiales</taxon>
        <taxon>Leucosporidium</taxon>
    </lineage>
</organism>
<feature type="region of interest" description="Disordered" evidence="1">
    <location>
        <begin position="1"/>
        <end position="43"/>
    </location>
</feature>
<dbReference type="InParanoid" id="A0A1Y2EQN9"/>
<evidence type="ECO:0000313" key="2">
    <source>
        <dbReference type="EMBL" id="ORY73859.1"/>
    </source>
</evidence>
<dbReference type="Proteomes" id="UP000193467">
    <property type="component" value="Unassembled WGS sequence"/>
</dbReference>
<reference evidence="2 3" key="1">
    <citation type="submission" date="2016-07" db="EMBL/GenBank/DDBJ databases">
        <title>Pervasive Adenine N6-methylation of Active Genes in Fungi.</title>
        <authorList>
            <consortium name="DOE Joint Genome Institute"/>
            <person name="Mondo S.J."/>
            <person name="Dannebaum R.O."/>
            <person name="Kuo R.C."/>
            <person name="Labutti K."/>
            <person name="Haridas S."/>
            <person name="Kuo A."/>
            <person name="Salamov A."/>
            <person name="Ahrendt S.R."/>
            <person name="Lipzen A."/>
            <person name="Sullivan W."/>
            <person name="Andreopoulos W.B."/>
            <person name="Clum A."/>
            <person name="Lindquist E."/>
            <person name="Daum C."/>
            <person name="Ramamoorthy G.K."/>
            <person name="Gryganskyi A."/>
            <person name="Culley D."/>
            <person name="Magnuson J.K."/>
            <person name="James T.Y."/>
            <person name="O'Malley M.A."/>
            <person name="Stajich J.E."/>
            <person name="Spatafora J.W."/>
            <person name="Visel A."/>
            <person name="Grigoriev I.V."/>
        </authorList>
    </citation>
    <scope>NUCLEOTIDE SEQUENCE [LARGE SCALE GENOMIC DNA]</scope>
    <source>
        <strain evidence="2 3">62-1032</strain>
    </source>
</reference>
<comment type="caution">
    <text evidence="2">The sequence shown here is derived from an EMBL/GenBank/DDBJ whole genome shotgun (WGS) entry which is preliminary data.</text>
</comment>
<feature type="compositionally biased region" description="Polar residues" evidence="1">
    <location>
        <begin position="79"/>
        <end position="95"/>
    </location>
</feature>
<feature type="region of interest" description="Disordered" evidence="1">
    <location>
        <begin position="72"/>
        <end position="104"/>
    </location>
</feature>
<dbReference type="AlphaFoldDB" id="A0A1Y2EQN9"/>
<sequence>MLKTLDSLFPASMVTSTSAGEATSRRKRNSPTPSQVPRHRSCEGVSPVVHFPAVEDGRRLAHAFGVVSPPRTRADGLPTLSSCSRTTVSASQVEVQQDRELPAV</sequence>
<accession>A0A1Y2EQN9</accession>
<gene>
    <name evidence="2" type="ORF">BCR35DRAFT_145662</name>
</gene>
<evidence type="ECO:0000256" key="1">
    <source>
        <dbReference type="SAM" id="MobiDB-lite"/>
    </source>
</evidence>
<protein>
    <submittedName>
        <fullName evidence="2">Uncharacterized protein</fullName>
    </submittedName>
</protein>
<dbReference type="EMBL" id="MCGR01000044">
    <property type="protein sequence ID" value="ORY73859.1"/>
    <property type="molecule type" value="Genomic_DNA"/>
</dbReference>